<dbReference type="STRING" id="6265.A0A0B2USQ2"/>
<dbReference type="Pfam" id="PF25301">
    <property type="entry name" value="CUT_C"/>
    <property type="match status" value="1"/>
</dbReference>
<evidence type="ECO:0000313" key="4">
    <source>
        <dbReference type="Proteomes" id="UP000031036"/>
    </source>
</evidence>
<accession>A0A0B2USQ2</accession>
<reference evidence="3 4" key="1">
    <citation type="submission" date="2014-11" db="EMBL/GenBank/DDBJ databases">
        <title>Genetic blueprint of the zoonotic pathogen Toxocara canis.</title>
        <authorList>
            <person name="Zhu X.-Q."/>
            <person name="Korhonen P.K."/>
            <person name="Cai H."/>
            <person name="Young N.D."/>
            <person name="Nejsum P."/>
            <person name="von Samson-Himmelstjerna G."/>
            <person name="Boag P.R."/>
            <person name="Tan P."/>
            <person name="Li Q."/>
            <person name="Min J."/>
            <person name="Yang Y."/>
            <person name="Wang X."/>
            <person name="Fang X."/>
            <person name="Hall R.S."/>
            <person name="Hofmann A."/>
            <person name="Sternberg P.W."/>
            <person name="Jex A.R."/>
            <person name="Gasser R.B."/>
        </authorList>
    </citation>
    <scope>NUCLEOTIDE SEQUENCE [LARGE SCALE GENOMIC DNA]</scope>
    <source>
        <strain evidence="3">PN_DK_2014</strain>
    </source>
</reference>
<dbReference type="InterPro" id="IPR057475">
    <property type="entry name" value="CUT_C"/>
</dbReference>
<evidence type="ECO:0000313" key="3">
    <source>
        <dbReference type="EMBL" id="KHN72157.1"/>
    </source>
</evidence>
<dbReference type="InterPro" id="IPR001507">
    <property type="entry name" value="ZP_dom"/>
</dbReference>
<evidence type="ECO:0000259" key="2">
    <source>
        <dbReference type="PROSITE" id="PS51034"/>
    </source>
</evidence>
<sequence length="184" mass="20240">MEFLDSSTLCVKGRIMSKTSAVVLFVVISCSAPAKIPEKDAKKIHLPAAKCSFSVHKEGPQGEEIIGTNLNSELYYKVKCEPEPGYCLHVGNCTVSGDGPGQEPYAVIDEDGCTKEPSLFEHVQYEDDFTAGIYNPLPIRFRGSSSAVQFFCVTTFVPSTSGKCERKLCTWNEYSTRHNKGRPS</sequence>
<dbReference type="OMA" id="HVANCTV"/>
<dbReference type="EMBL" id="JPKZ01003287">
    <property type="protein sequence ID" value="KHN72157.1"/>
    <property type="molecule type" value="Genomic_DNA"/>
</dbReference>
<dbReference type="AlphaFoldDB" id="A0A0B2USQ2"/>
<evidence type="ECO:0000256" key="1">
    <source>
        <dbReference type="ARBA" id="ARBA00022729"/>
    </source>
</evidence>
<organism evidence="3 4">
    <name type="scientific">Toxocara canis</name>
    <name type="common">Canine roundworm</name>
    <dbReference type="NCBI Taxonomy" id="6265"/>
    <lineage>
        <taxon>Eukaryota</taxon>
        <taxon>Metazoa</taxon>
        <taxon>Ecdysozoa</taxon>
        <taxon>Nematoda</taxon>
        <taxon>Chromadorea</taxon>
        <taxon>Rhabditida</taxon>
        <taxon>Spirurina</taxon>
        <taxon>Ascaridomorpha</taxon>
        <taxon>Ascaridoidea</taxon>
        <taxon>Toxocaridae</taxon>
        <taxon>Toxocara</taxon>
    </lineage>
</organism>
<dbReference type="PROSITE" id="PS51034">
    <property type="entry name" value="ZP_2"/>
    <property type="match status" value="1"/>
</dbReference>
<feature type="domain" description="ZP" evidence="2">
    <location>
        <begin position="1"/>
        <end position="176"/>
    </location>
</feature>
<dbReference type="PANTHER" id="PTHR22907">
    <property type="entry name" value="GH04558P"/>
    <property type="match status" value="1"/>
</dbReference>
<comment type="caution">
    <text evidence="3">The sequence shown here is derived from an EMBL/GenBank/DDBJ whole genome shotgun (WGS) entry which is preliminary data.</text>
</comment>
<dbReference type="Proteomes" id="UP000031036">
    <property type="component" value="Unassembled WGS sequence"/>
</dbReference>
<keyword evidence="4" id="KW-1185">Reference proteome</keyword>
<gene>
    <name evidence="3" type="ORF">Tcan_09382</name>
</gene>
<protein>
    <recommendedName>
        <fullName evidence="2">ZP domain-containing protein</fullName>
    </recommendedName>
</protein>
<dbReference type="InterPro" id="IPR051962">
    <property type="entry name" value="Cuticlin"/>
</dbReference>
<keyword evidence="1" id="KW-0732">Signal</keyword>
<name>A0A0B2USQ2_TOXCA</name>
<dbReference type="PANTHER" id="PTHR22907:SF60">
    <property type="entry name" value="CUTICLIN-3"/>
    <property type="match status" value="1"/>
</dbReference>
<proteinExistence type="predicted"/>
<dbReference type="OrthoDB" id="5775605at2759"/>